<comment type="similarity">
    <text evidence="1">Belongs to the beta-class carbonic anhydrase family.</text>
</comment>
<organism evidence="8 9">
    <name type="scientific">Mycolicibacterium pulveris</name>
    <name type="common">Mycobacterium pulveris</name>
    <dbReference type="NCBI Taxonomy" id="36813"/>
    <lineage>
        <taxon>Bacteria</taxon>
        <taxon>Bacillati</taxon>
        <taxon>Actinomycetota</taxon>
        <taxon>Actinomycetes</taxon>
        <taxon>Mycobacteriales</taxon>
        <taxon>Mycobacteriaceae</taxon>
        <taxon>Mycolicibacterium</taxon>
    </lineage>
</organism>
<dbReference type="GO" id="GO:0004089">
    <property type="term" value="F:carbonate dehydratase activity"/>
    <property type="evidence" value="ECO:0007669"/>
    <property type="project" value="UniProtKB-EC"/>
</dbReference>
<dbReference type="AlphaFoldDB" id="A0A7I7UDJ7"/>
<name>A0A7I7UDJ7_MYCPV</name>
<proteinExistence type="inferred from homology"/>
<keyword evidence="4 7" id="KW-0862">Zinc</keyword>
<dbReference type="RefSeq" id="WP_163896880.1">
    <property type="nucleotide sequence ID" value="NZ_AP022599.1"/>
</dbReference>
<reference evidence="8 9" key="1">
    <citation type="journal article" date="2019" name="Emerg. Microbes Infect.">
        <title>Comprehensive subspecies identification of 175 nontuberculous mycobacteria species based on 7547 genomic profiles.</title>
        <authorList>
            <person name="Matsumoto Y."/>
            <person name="Kinjo T."/>
            <person name="Motooka D."/>
            <person name="Nabeya D."/>
            <person name="Jung N."/>
            <person name="Uechi K."/>
            <person name="Horii T."/>
            <person name="Iida T."/>
            <person name="Fujita J."/>
            <person name="Nakamura S."/>
        </authorList>
    </citation>
    <scope>NUCLEOTIDE SEQUENCE [LARGE SCALE GENOMIC DNA]</scope>
    <source>
        <strain evidence="8 9">JCM 6370</strain>
    </source>
</reference>
<dbReference type="InterPro" id="IPR001765">
    <property type="entry name" value="Carbonic_anhydrase"/>
</dbReference>
<dbReference type="EC" id="4.2.1.1" evidence="2"/>
<gene>
    <name evidence="8" type="primary">cynT_1</name>
    <name evidence="8" type="ORF">MPUL_04950</name>
</gene>
<evidence type="ECO:0000256" key="2">
    <source>
        <dbReference type="ARBA" id="ARBA00012925"/>
    </source>
</evidence>
<evidence type="ECO:0000256" key="7">
    <source>
        <dbReference type="PIRSR" id="PIRSR601765-1"/>
    </source>
</evidence>
<evidence type="ECO:0000256" key="1">
    <source>
        <dbReference type="ARBA" id="ARBA00006217"/>
    </source>
</evidence>
<evidence type="ECO:0000313" key="8">
    <source>
        <dbReference type="EMBL" id="BBY79337.1"/>
    </source>
</evidence>
<dbReference type="EMBL" id="AP022599">
    <property type="protein sequence ID" value="BBY79337.1"/>
    <property type="molecule type" value="Genomic_DNA"/>
</dbReference>
<evidence type="ECO:0000256" key="5">
    <source>
        <dbReference type="ARBA" id="ARBA00024993"/>
    </source>
</evidence>
<feature type="binding site" evidence="7">
    <location>
        <position position="36"/>
    </location>
    <ligand>
        <name>Zn(2+)</name>
        <dbReference type="ChEBI" id="CHEBI:29105"/>
    </ligand>
</feature>
<accession>A0A7I7UDJ7</accession>
<evidence type="ECO:0000256" key="3">
    <source>
        <dbReference type="ARBA" id="ARBA00022723"/>
    </source>
</evidence>
<dbReference type="PANTHER" id="PTHR43175">
    <property type="entry name" value="CARBONIC ANHYDRASE"/>
    <property type="match status" value="1"/>
</dbReference>
<feature type="binding site" evidence="7">
    <location>
        <position position="98"/>
    </location>
    <ligand>
        <name>Zn(2+)</name>
        <dbReference type="ChEBI" id="CHEBI:29105"/>
    </ligand>
</feature>
<keyword evidence="9" id="KW-1185">Reference proteome</keyword>
<feature type="binding site" evidence="7">
    <location>
        <position position="38"/>
    </location>
    <ligand>
        <name>Zn(2+)</name>
        <dbReference type="ChEBI" id="CHEBI:29105"/>
    </ligand>
</feature>
<dbReference type="Gene3D" id="3.40.1050.10">
    <property type="entry name" value="Carbonic anhydrase"/>
    <property type="match status" value="1"/>
</dbReference>
<evidence type="ECO:0000256" key="4">
    <source>
        <dbReference type="ARBA" id="ARBA00022833"/>
    </source>
</evidence>
<dbReference type="SUPFAM" id="SSF53056">
    <property type="entry name" value="beta-carbonic anhydrase, cab"/>
    <property type="match status" value="1"/>
</dbReference>
<comment type="cofactor">
    <cofactor evidence="7">
        <name>Zn(2+)</name>
        <dbReference type="ChEBI" id="CHEBI:29105"/>
    </cofactor>
    <text evidence="7">Binds 1 zinc ion per subunit.</text>
</comment>
<dbReference type="GO" id="GO:0008270">
    <property type="term" value="F:zinc ion binding"/>
    <property type="evidence" value="ECO:0007669"/>
    <property type="project" value="InterPro"/>
</dbReference>
<dbReference type="Proteomes" id="UP000467252">
    <property type="component" value="Chromosome"/>
</dbReference>
<dbReference type="SMART" id="SM00947">
    <property type="entry name" value="Pro_CA"/>
    <property type="match status" value="1"/>
</dbReference>
<dbReference type="InterPro" id="IPR036874">
    <property type="entry name" value="Carbonic_anhydrase_sf"/>
</dbReference>
<comment type="catalytic activity">
    <reaction evidence="6">
        <text>hydrogencarbonate + H(+) = CO2 + H2O</text>
        <dbReference type="Rhea" id="RHEA:10748"/>
        <dbReference type="ChEBI" id="CHEBI:15377"/>
        <dbReference type="ChEBI" id="CHEBI:15378"/>
        <dbReference type="ChEBI" id="CHEBI:16526"/>
        <dbReference type="ChEBI" id="CHEBI:17544"/>
        <dbReference type="EC" id="4.2.1.1"/>
    </reaction>
</comment>
<sequence>MSFVTELSGRNEQHAATHRGAVGRLAPTRQAILITCCDHRVDPAHVLGLQLDEAVVIRNAGGRVNADVIRTLAALATVAHIEALELEVEVIVMHHTDCGTSRFTTPELAPFAAELLGVEESEVGEHGLDDPREAVRVDVRRLSRDPLVPAGTPISGLVYDVGSGRAEVIVTARGECTR</sequence>
<protein>
    <recommendedName>
        <fullName evidence="2">carbonic anhydrase</fullName>
        <ecNumber evidence="2">4.2.1.1</ecNumber>
    </recommendedName>
</protein>
<dbReference type="Pfam" id="PF00484">
    <property type="entry name" value="Pro_CA"/>
    <property type="match status" value="1"/>
</dbReference>
<evidence type="ECO:0000256" key="6">
    <source>
        <dbReference type="ARBA" id="ARBA00048348"/>
    </source>
</evidence>
<dbReference type="PANTHER" id="PTHR43175:SF3">
    <property type="entry name" value="CARBON DISULFIDE HYDROLASE"/>
    <property type="match status" value="1"/>
</dbReference>
<keyword evidence="3 7" id="KW-0479">Metal-binding</keyword>
<feature type="binding site" evidence="7">
    <location>
        <position position="95"/>
    </location>
    <ligand>
        <name>Zn(2+)</name>
        <dbReference type="ChEBI" id="CHEBI:29105"/>
    </ligand>
</feature>
<comment type="function">
    <text evidence="5">Catalyzes the reversible hydration of carbon dioxide to form bicarbonate.</text>
</comment>
<evidence type="ECO:0000313" key="9">
    <source>
        <dbReference type="Proteomes" id="UP000467252"/>
    </source>
</evidence>